<organism evidence="1 2">
    <name type="scientific">Dermacentor silvarum</name>
    <name type="common">Tick</name>
    <dbReference type="NCBI Taxonomy" id="543639"/>
    <lineage>
        <taxon>Eukaryota</taxon>
        <taxon>Metazoa</taxon>
        <taxon>Ecdysozoa</taxon>
        <taxon>Arthropoda</taxon>
        <taxon>Chelicerata</taxon>
        <taxon>Arachnida</taxon>
        <taxon>Acari</taxon>
        <taxon>Parasitiformes</taxon>
        <taxon>Ixodida</taxon>
        <taxon>Ixodoidea</taxon>
        <taxon>Ixodidae</taxon>
        <taxon>Rhipicephalinae</taxon>
        <taxon>Dermacentor</taxon>
    </lineage>
</organism>
<dbReference type="EMBL" id="CM023478">
    <property type="protein sequence ID" value="KAH7932947.1"/>
    <property type="molecule type" value="Genomic_DNA"/>
</dbReference>
<gene>
    <name evidence="1" type="ORF">HPB49_005246</name>
</gene>
<accession>A0ACB8C283</accession>
<evidence type="ECO:0000313" key="2">
    <source>
        <dbReference type="Proteomes" id="UP000821865"/>
    </source>
</evidence>
<reference evidence="1" key="1">
    <citation type="submission" date="2020-05" db="EMBL/GenBank/DDBJ databases">
        <title>Large-scale comparative analyses of tick genomes elucidate their genetic diversity and vector capacities.</title>
        <authorList>
            <person name="Jia N."/>
            <person name="Wang J."/>
            <person name="Shi W."/>
            <person name="Du L."/>
            <person name="Sun Y."/>
            <person name="Zhan W."/>
            <person name="Jiang J."/>
            <person name="Wang Q."/>
            <person name="Zhang B."/>
            <person name="Ji P."/>
            <person name="Sakyi L.B."/>
            <person name="Cui X."/>
            <person name="Yuan T."/>
            <person name="Jiang B."/>
            <person name="Yang W."/>
            <person name="Lam T.T.-Y."/>
            <person name="Chang Q."/>
            <person name="Ding S."/>
            <person name="Wang X."/>
            <person name="Zhu J."/>
            <person name="Ruan X."/>
            <person name="Zhao L."/>
            <person name="Wei J."/>
            <person name="Que T."/>
            <person name="Du C."/>
            <person name="Cheng J."/>
            <person name="Dai P."/>
            <person name="Han X."/>
            <person name="Huang E."/>
            <person name="Gao Y."/>
            <person name="Liu J."/>
            <person name="Shao H."/>
            <person name="Ye R."/>
            <person name="Li L."/>
            <person name="Wei W."/>
            <person name="Wang X."/>
            <person name="Wang C."/>
            <person name="Yang T."/>
            <person name="Huo Q."/>
            <person name="Li W."/>
            <person name="Guo W."/>
            <person name="Chen H."/>
            <person name="Zhou L."/>
            <person name="Ni X."/>
            <person name="Tian J."/>
            <person name="Zhou Y."/>
            <person name="Sheng Y."/>
            <person name="Liu T."/>
            <person name="Pan Y."/>
            <person name="Xia L."/>
            <person name="Li J."/>
            <person name="Zhao F."/>
            <person name="Cao W."/>
        </authorList>
    </citation>
    <scope>NUCLEOTIDE SEQUENCE</scope>
    <source>
        <strain evidence="1">Dsil-2018</strain>
    </source>
</reference>
<comment type="caution">
    <text evidence="1">The sequence shown here is derived from an EMBL/GenBank/DDBJ whole genome shotgun (WGS) entry which is preliminary data.</text>
</comment>
<sequence length="341" mass="36718">MSEPKPSSKYGDAKRDNPKQEKHAEVKQPDVKTIEAVFLGACVVDLISYADRFPAPGETLIGNDFVMGHGGKGANSCVMAARMGLTCGMIAKVGSDKIGKDYLQYLRDIKVNTDHVKPADTRANNATANIIVTKKGHNCIVFVPGAAALLLPQDVQDAEQAIKNAKILVALFECSRQTMLEALKIARKHNVTTFVNAAPYDPTMTDEVYKLTDILCVNETEASRLTGLKVGTKAECQVAADALLAKGCRTVIITVGDQGAYFCTSSNRLLTHVPAEKVDVEDTTGAGDAFNGAFAYHYVRHRDVPLADTIKKACDVASITVQSPGTQLSYPQRADMPESLL</sequence>
<proteinExistence type="predicted"/>
<name>A0ACB8C283_DERSI</name>
<dbReference type="Proteomes" id="UP000821865">
    <property type="component" value="Chromosome 9"/>
</dbReference>
<evidence type="ECO:0000313" key="1">
    <source>
        <dbReference type="EMBL" id="KAH7932947.1"/>
    </source>
</evidence>
<keyword evidence="2" id="KW-1185">Reference proteome</keyword>
<protein>
    <submittedName>
        <fullName evidence="1">Uncharacterized protein</fullName>
    </submittedName>
</protein>